<dbReference type="Proteomes" id="UP000643279">
    <property type="component" value="Unassembled WGS sequence"/>
</dbReference>
<dbReference type="Gene3D" id="3.30.70.100">
    <property type="match status" value="1"/>
</dbReference>
<organism evidence="2 3">
    <name type="scientific">Arthrobacter liuii</name>
    <dbReference type="NCBI Taxonomy" id="1476996"/>
    <lineage>
        <taxon>Bacteria</taxon>
        <taxon>Bacillati</taxon>
        <taxon>Actinomycetota</taxon>
        <taxon>Actinomycetes</taxon>
        <taxon>Micrococcales</taxon>
        <taxon>Micrococcaceae</taxon>
        <taxon>Arthrobacter</taxon>
    </lineage>
</organism>
<comment type="caution">
    <text evidence="2">The sequence shown here is derived from an EMBL/GenBank/DDBJ whole genome shotgun (WGS) entry which is preliminary data.</text>
</comment>
<evidence type="ECO:0000313" key="2">
    <source>
        <dbReference type="EMBL" id="GGI02189.1"/>
    </source>
</evidence>
<keyword evidence="3" id="KW-1185">Reference proteome</keyword>
<dbReference type="SUPFAM" id="SSF54909">
    <property type="entry name" value="Dimeric alpha+beta barrel"/>
    <property type="match status" value="1"/>
</dbReference>
<name>A0ABQ2AYU1_9MICC</name>
<sequence>MEGSVACSAVAGLYSGQAGTLPVRTMTKEITVAPRFGVLALVEAKPGKEQEVWDFLNGGRDIVLGEPGTRTWYAFRASETTFGIFDTFDTEEDRQAHLSGAIPAALGEHGPAMLAGDPDIRIVELIAVK</sequence>
<reference evidence="3" key="1">
    <citation type="journal article" date="2019" name="Int. J. Syst. Evol. Microbiol.">
        <title>The Global Catalogue of Microorganisms (GCM) 10K type strain sequencing project: providing services to taxonomists for standard genome sequencing and annotation.</title>
        <authorList>
            <consortium name="The Broad Institute Genomics Platform"/>
            <consortium name="The Broad Institute Genome Sequencing Center for Infectious Disease"/>
            <person name="Wu L."/>
            <person name="Ma J."/>
        </authorList>
    </citation>
    <scope>NUCLEOTIDE SEQUENCE [LARGE SCALE GENOMIC DNA]</scope>
    <source>
        <strain evidence="3">CGMCC 1.12778</strain>
    </source>
</reference>
<dbReference type="EMBL" id="BMFW01000042">
    <property type="protein sequence ID" value="GGI02189.1"/>
    <property type="molecule type" value="Genomic_DNA"/>
</dbReference>
<dbReference type="PROSITE" id="PS51725">
    <property type="entry name" value="ABM"/>
    <property type="match status" value="1"/>
</dbReference>
<proteinExistence type="predicted"/>
<feature type="domain" description="ABM" evidence="1">
    <location>
        <begin position="36"/>
        <end position="123"/>
    </location>
</feature>
<dbReference type="InterPro" id="IPR011008">
    <property type="entry name" value="Dimeric_a/b-barrel"/>
</dbReference>
<dbReference type="InterPro" id="IPR007138">
    <property type="entry name" value="ABM_dom"/>
</dbReference>
<evidence type="ECO:0000259" key="1">
    <source>
        <dbReference type="PROSITE" id="PS51725"/>
    </source>
</evidence>
<protein>
    <recommendedName>
        <fullName evidence="1">ABM domain-containing protein</fullName>
    </recommendedName>
</protein>
<evidence type="ECO:0000313" key="3">
    <source>
        <dbReference type="Proteomes" id="UP000643279"/>
    </source>
</evidence>
<accession>A0ABQ2AYU1</accession>
<gene>
    <name evidence="2" type="ORF">GCM10007170_43340</name>
</gene>